<organism evidence="4 5">
    <name type="scientific">Terriglobus albidus</name>
    <dbReference type="NCBI Taxonomy" id="1592106"/>
    <lineage>
        <taxon>Bacteria</taxon>
        <taxon>Pseudomonadati</taxon>
        <taxon>Acidobacteriota</taxon>
        <taxon>Terriglobia</taxon>
        <taxon>Terriglobales</taxon>
        <taxon>Acidobacteriaceae</taxon>
        <taxon>Terriglobus</taxon>
    </lineage>
</organism>
<dbReference type="InterPro" id="IPR051545">
    <property type="entry name" value="NAD(P)H_dehydrogenase_qn"/>
</dbReference>
<dbReference type="KEGG" id="talb:FTW19_17400"/>
<gene>
    <name evidence="4" type="ORF">FTW19_17400</name>
</gene>
<dbReference type="Pfam" id="PF02525">
    <property type="entry name" value="Flavodoxin_2"/>
    <property type="match status" value="1"/>
</dbReference>
<evidence type="ECO:0000256" key="2">
    <source>
        <dbReference type="ARBA" id="ARBA00023002"/>
    </source>
</evidence>
<name>A0A5B9ED24_9BACT</name>
<dbReference type="InterPro" id="IPR029039">
    <property type="entry name" value="Flavoprotein-like_sf"/>
</dbReference>
<keyword evidence="2" id="KW-0560">Oxidoreductase</keyword>
<evidence type="ECO:0000259" key="3">
    <source>
        <dbReference type="Pfam" id="PF02525"/>
    </source>
</evidence>
<dbReference type="PANTHER" id="PTHR10204:SF34">
    <property type="entry name" value="NAD(P)H DEHYDROGENASE [QUINONE] 1 ISOFORM 1"/>
    <property type="match status" value="1"/>
</dbReference>
<evidence type="ECO:0000313" key="4">
    <source>
        <dbReference type="EMBL" id="QEE29609.1"/>
    </source>
</evidence>
<reference evidence="4 5" key="1">
    <citation type="submission" date="2019-08" db="EMBL/GenBank/DDBJ databases">
        <title>Complete genome sequence of Terriglobus albidus strain ORNL.</title>
        <authorList>
            <person name="Podar M."/>
        </authorList>
    </citation>
    <scope>NUCLEOTIDE SEQUENCE [LARGE SCALE GENOMIC DNA]</scope>
    <source>
        <strain evidence="4 5">ORNL</strain>
    </source>
</reference>
<dbReference type="Proteomes" id="UP000321820">
    <property type="component" value="Chromosome"/>
</dbReference>
<comment type="similarity">
    <text evidence="1">Belongs to the NAD(P)H dehydrogenase (quinone) family.</text>
</comment>
<dbReference type="InterPro" id="IPR003680">
    <property type="entry name" value="Flavodoxin_fold"/>
</dbReference>
<evidence type="ECO:0000256" key="1">
    <source>
        <dbReference type="ARBA" id="ARBA00006252"/>
    </source>
</evidence>
<dbReference type="GO" id="GO:0005829">
    <property type="term" value="C:cytosol"/>
    <property type="evidence" value="ECO:0007669"/>
    <property type="project" value="TreeGrafter"/>
</dbReference>
<proteinExistence type="inferred from homology"/>
<dbReference type="GO" id="GO:0003955">
    <property type="term" value="F:NAD(P)H dehydrogenase (quinone) activity"/>
    <property type="evidence" value="ECO:0007669"/>
    <property type="project" value="TreeGrafter"/>
</dbReference>
<dbReference type="OrthoDB" id="9798454at2"/>
<accession>A0A5B9ED24</accession>
<dbReference type="PANTHER" id="PTHR10204">
    <property type="entry name" value="NAD P H OXIDOREDUCTASE-RELATED"/>
    <property type="match status" value="1"/>
</dbReference>
<feature type="domain" description="Flavodoxin-like fold" evidence="3">
    <location>
        <begin position="43"/>
        <end position="208"/>
    </location>
</feature>
<dbReference type="Gene3D" id="3.40.50.360">
    <property type="match status" value="1"/>
</dbReference>
<evidence type="ECO:0000313" key="5">
    <source>
        <dbReference type="Proteomes" id="UP000321820"/>
    </source>
</evidence>
<dbReference type="SUPFAM" id="SSF52218">
    <property type="entry name" value="Flavoproteins"/>
    <property type="match status" value="1"/>
</dbReference>
<dbReference type="AlphaFoldDB" id="A0A5B9ED24"/>
<keyword evidence="5" id="KW-1185">Reference proteome</keyword>
<dbReference type="EMBL" id="CP042806">
    <property type="protein sequence ID" value="QEE29609.1"/>
    <property type="molecule type" value="Genomic_DNA"/>
</dbReference>
<sequence length="238" mass="26634">MNMWLEMATRVRKNLGGASELHKLECSQAMGQENSSTHRATAFIVVAHPDKNSFNHAIAQSVVGRLHRLGVSTALRDLYAEEFEPRITASEMRGQATTDPLVIEHIELLRASDILVVIHPNCWGSPPAMMKGWIDRVFALNAAYAFEKGSDAGDVPKGLLGLKEAFIFNTSNTPIVREHANFGDPLELIWKNCLLHYCGVRNVVRYVFRVIATSTVEERTHWLSEAGDLVEQRLVGWQ</sequence>
<protein>
    <submittedName>
        <fullName evidence="4">Flavodoxin family protein</fullName>
    </submittedName>
</protein>